<keyword evidence="4" id="KW-0539">Nucleus</keyword>
<dbReference type="Pfam" id="PF00076">
    <property type="entry name" value="RRM_1"/>
    <property type="match status" value="1"/>
</dbReference>
<dbReference type="GO" id="GO:0006396">
    <property type="term" value="P:RNA processing"/>
    <property type="evidence" value="ECO:0007669"/>
    <property type="project" value="InterPro"/>
</dbReference>
<dbReference type="InterPro" id="IPR045180">
    <property type="entry name" value="La_dom_prot"/>
</dbReference>
<feature type="region of interest" description="Disordered" evidence="7">
    <location>
        <begin position="270"/>
        <end position="341"/>
    </location>
</feature>
<dbReference type="FunFam" id="1.10.10.10:FF:000795">
    <property type="entry name" value="La protein 2"/>
    <property type="match status" value="1"/>
</dbReference>
<dbReference type="Gene3D" id="3.30.70.330">
    <property type="match status" value="2"/>
</dbReference>
<evidence type="ECO:0000313" key="11">
    <source>
        <dbReference type="Proteomes" id="UP000823749"/>
    </source>
</evidence>
<feature type="compositionally biased region" description="Basic and acidic residues" evidence="7">
    <location>
        <begin position="307"/>
        <end position="325"/>
    </location>
</feature>
<protein>
    <recommendedName>
        <fullName evidence="12">La protein 1</fullName>
    </recommendedName>
</protein>
<accession>A0AAV6LES9</accession>
<feature type="region of interest" description="Disordered" evidence="7">
    <location>
        <begin position="212"/>
        <end position="231"/>
    </location>
</feature>
<dbReference type="Pfam" id="PF05383">
    <property type="entry name" value="La"/>
    <property type="match status" value="1"/>
</dbReference>
<evidence type="ECO:0000256" key="7">
    <source>
        <dbReference type="SAM" id="MobiDB-lite"/>
    </source>
</evidence>
<comment type="subcellular location">
    <subcellularLocation>
        <location evidence="1">Nucleus</location>
        <location evidence="1">Nucleolus</location>
    </subcellularLocation>
    <subcellularLocation>
        <location evidence="2">Nucleus</location>
        <location evidence="2">Nucleoplasm</location>
    </subcellularLocation>
</comment>
<gene>
    <name evidence="10" type="ORF">RHGRI_005356</name>
</gene>
<evidence type="ECO:0000256" key="5">
    <source>
        <dbReference type="ARBA" id="ARBA00057261"/>
    </source>
</evidence>
<organism evidence="10 11">
    <name type="scientific">Rhododendron griersonianum</name>
    <dbReference type="NCBI Taxonomy" id="479676"/>
    <lineage>
        <taxon>Eukaryota</taxon>
        <taxon>Viridiplantae</taxon>
        <taxon>Streptophyta</taxon>
        <taxon>Embryophyta</taxon>
        <taxon>Tracheophyta</taxon>
        <taxon>Spermatophyta</taxon>
        <taxon>Magnoliopsida</taxon>
        <taxon>eudicotyledons</taxon>
        <taxon>Gunneridae</taxon>
        <taxon>Pentapetalae</taxon>
        <taxon>asterids</taxon>
        <taxon>Ericales</taxon>
        <taxon>Ericaceae</taxon>
        <taxon>Ericoideae</taxon>
        <taxon>Rhodoreae</taxon>
        <taxon>Rhododendron</taxon>
    </lineage>
</organism>
<dbReference type="GO" id="GO:0005730">
    <property type="term" value="C:nucleolus"/>
    <property type="evidence" value="ECO:0007669"/>
    <property type="project" value="UniProtKB-SubCell"/>
</dbReference>
<dbReference type="InterPro" id="IPR012677">
    <property type="entry name" value="Nucleotide-bd_a/b_plait_sf"/>
</dbReference>
<dbReference type="InterPro" id="IPR002344">
    <property type="entry name" value="Lupus_La"/>
</dbReference>
<evidence type="ECO:0000259" key="9">
    <source>
        <dbReference type="PROSITE" id="PS50961"/>
    </source>
</evidence>
<dbReference type="Gene3D" id="1.10.10.10">
    <property type="entry name" value="Winged helix-like DNA-binding domain superfamily/Winged helix DNA-binding domain"/>
    <property type="match status" value="1"/>
</dbReference>
<dbReference type="GO" id="GO:0003729">
    <property type="term" value="F:mRNA binding"/>
    <property type="evidence" value="ECO:0007669"/>
    <property type="project" value="TreeGrafter"/>
</dbReference>
<dbReference type="GO" id="GO:1990904">
    <property type="term" value="C:ribonucleoprotein complex"/>
    <property type="evidence" value="ECO:0007669"/>
    <property type="project" value="InterPro"/>
</dbReference>
<dbReference type="SUPFAM" id="SSF46785">
    <property type="entry name" value="Winged helix' DNA-binding domain"/>
    <property type="match status" value="1"/>
</dbReference>
<evidence type="ECO:0000256" key="2">
    <source>
        <dbReference type="ARBA" id="ARBA00004642"/>
    </source>
</evidence>
<dbReference type="InterPro" id="IPR006630">
    <property type="entry name" value="La_HTH"/>
</dbReference>
<dbReference type="EMBL" id="JACTNZ010000002">
    <property type="protein sequence ID" value="KAG5562599.1"/>
    <property type="molecule type" value="Genomic_DNA"/>
</dbReference>
<dbReference type="CDD" id="cd12291">
    <property type="entry name" value="RRM1_La"/>
    <property type="match status" value="1"/>
</dbReference>
<dbReference type="PANTHER" id="PTHR22792">
    <property type="entry name" value="LUPUS LA PROTEIN-RELATED"/>
    <property type="match status" value="1"/>
</dbReference>
<dbReference type="InterPro" id="IPR036390">
    <property type="entry name" value="WH_DNA-bd_sf"/>
</dbReference>
<feature type="domain" description="RRM" evidence="8">
    <location>
        <begin position="123"/>
        <end position="208"/>
    </location>
</feature>
<dbReference type="GO" id="GO:0005654">
    <property type="term" value="C:nucleoplasm"/>
    <property type="evidence" value="ECO:0007669"/>
    <property type="project" value="UniProtKB-SubCell"/>
</dbReference>
<dbReference type="SMART" id="SM00360">
    <property type="entry name" value="RRM"/>
    <property type="match status" value="1"/>
</dbReference>
<sequence>MAAASLDQETSKKVIRQVEFYFSDSNLPRDKFLSKTSFDLGFEICRFYEFLVSLALICSFSRMRGHLSLGEVKAEEVSDDTVEAVAKTLRNSTFLKISEDGTKVGRTTELLKSEEVIEQLDNRTIAASPLEYDVKLEDVESFFGQIAKVNSVRLPRHVADKRLFCGTALVEFSREEDAEKILKQSLVYAGAELELKPKKDFDADRAKLAEEVENSSYQAGANRKDSSSPKDTYPKGLIIAFTLKSMSAGSSAEQKDGHEAIKQNMDVCEADGERDSTLHATEEAEEKVSGCVNGDEEVPGENVENVSEEKVDEKTILESEGKETGDGENPDSSIEKEKNDKKAAEEFIDFKFGEDSGYIRFEEPEAAQKARAAAALAEEGGLVVKNFVATLDPVTGKNSFRARQKGSTGVYSEGIKKDTAKVWATGEGVEDTTIEAGDSSMGSTPDLEMMILQIARVKFRKLEQLDLHYNHQNFVTSALFFLVFFPPLNLSLVLPRDTVVMPLVLFGFPVIQ</sequence>
<dbReference type="PANTHER" id="PTHR22792:SF140">
    <property type="entry name" value="ACHILLES, ISOFORM A"/>
    <property type="match status" value="1"/>
</dbReference>
<feature type="domain" description="HTH La-type RNA-binding" evidence="9">
    <location>
        <begin position="4"/>
        <end position="115"/>
    </location>
</feature>
<evidence type="ECO:0000313" key="10">
    <source>
        <dbReference type="EMBL" id="KAG5562599.1"/>
    </source>
</evidence>
<evidence type="ECO:0008006" key="12">
    <source>
        <dbReference type="Google" id="ProtNLM"/>
    </source>
</evidence>
<dbReference type="PROSITE" id="PS50102">
    <property type="entry name" value="RRM"/>
    <property type="match status" value="1"/>
</dbReference>
<proteinExistence type="predicted"/>
<evidence type="ECO:0000256" key="6">
    <source>
        <dbReference type="PROSITE-ProRule" id="PRU00332"/>
    </source>
</evidence>
<evidence type="ECO:0000256" key="1">
    <source>
        <dbReference type="ARBA" id="ARBA00004604"/>
    </source>
</evidence>
<dbReference type="InterPro" id="IPR036388">
    <property type="entry name" value="WH-like_DNA-bd_sf"/>
</dbReference>
<dbReference type="InterPro" id="IPR014886">
    <property type="entry name" value="La_xRRM"/>
</dbReference>
<comment type="caution">
    <text evidence="10">The sequence shown here is derived from an EMBL/GenBank/DDBJ whole genome shotgun (WGS) entry which is preliminary data.</text>
</comment>
<reference evidence="10" key="1">
    <citation type="submission" date="2020-08" db="EMBL/GenBank/DDBJ databases">
        <title>Plant Genome Project.</title>
        <authorList>
            <person name="Zhang R.-G."/>
        </authorList>
    </citation>
    <scope>NUCLEOTIDE SEQUENCE</scope>
    <source>
        <strain evidence="10">WSP0</strain>
        <tissue evidence="10">Leaf</tissue>
    </source>
</reference>
<feature type="compositionally biased region" description="Basic and acidic residues" evidence="7">
    <location>
        <begin position="271"/>
        <end position="288"/>
    </location>
</feature>
<dbReference type="SMART" id="SM00715">
    <property type="entry name" value="LA"/>
    <property type="match status" value="1"/>
</dbReference>
<dbReference type="Pfam" id="PF08777">
    <property type="entry name" value="RRM_3"/>
    <property type="match status" value="1"/>
</dbReference>
<evidence type="ECO:0000256" key="4">
    <source>
        <dbReference type="ARBA" id="ARBA00023242"/>
    </source>
</evidence>
<dbReference type="CDD" id="cd08030">
    <property type="entry name" value="LA_like_plant"/>
    <property type="match status" value="1"/>
</dbReference>
<name>A0AAV6LES9_9ERIC</name>
<dbReference type="InterPro" id="IPR035979">
    <property type="entry name" value="RBD_domain_sf"/>
</dbReference>
<keyword evidence="3 6" id="KW-0694">RNA-binding</keyword>
<dbReference type="InterPro" id="IPR000504">
    <property type="entry name" value="RRM_dom"/>
</dbReference>
<dbReference type="AlphaFoldDB" id="A0AAV6LES9"/>
<dbReference type="SUPFAM" id="SSF54928">
    <property type="entry name" value="RNA-binding domain, RBD"/>
    <property type="match status" value="1"/>
</dbReference>
<evidence type="ECO:0000256" key="3">
    <source>
        <dbReference type="ARBA" id="ARBA00022884"/>
    </source>
</evidence>
<keyword evidence="11" id="KW-1185">Reference proteome</keyword>
<dbReference type="Proteomes" id="UP000823749">
    <property type="component" value="Chromosome 2"/>
</dbReference>
<evidence type="ECO:0000259" key="8">
    <source>
        <dbReference type="PROSITE" id="PS50102"/>
    </source>
</evidence>
<comment type="function">
    <text evidence="5">Binds to the 3' poly(U) terminus of nascent RNA polymerase III transcripts, protecting them from exonuclease digestion and facilitating their folding and maturation.</text>
</comment>
<dbReference type="PRINTS" id="PR00302">
    <property type="entry name" value="LUPUSLA"/>
</dbReference>
<dbReference type="PROSITE" id="PS50961">
    <property type="entry name" value="HTH_LA"/>
    <property type="match status" value="1"/>
</dbReference>